<dbReference type="PANTHER" id="PTHR11203">
    <property type="entry name" value="CLEAVAGE AND POLYADENYLATION SPECIFICITY FACTOR FAMILY MEMBER"/>
    <property type="match status" value="1"/>
</dbReference>
<dbReference type="InterPro" id="IPR033769">
    <property type="entry name" value="TffA_KH"/>
</dbReference>
<feature type="binding site" evidence="12">
    <location>
        <position position="240"/>
    </location>
    <ligand>
        <name>Zn(2+)</name>
        <dbReference type="ChEBI" id="CHEBI:29105"/>
        <label>1</label>
    </ligand>
</feature>
<feature type="domain" description="Metallo-beta-lactamase" evidence="13">
    <location>
        <begin position="193"/>
        <end position="381"/>
    </location>
</feature>
<feature type="binding site" evidence="12">
    <location>
        <position position="245"/>
    </location>
    <ligand>
        <name>Zn(2+)</name>
        <dbReference type="ChEBI" id="CHEBI:29105"/>
        <label>2</label>
    </ligand>
</feature>
<keyword evidence="5 12" id="KW-0378">Hydrolase</keyword>
<proteinExistence type="inferred from homology"/>
<dbReference type="InterPro" id="IPR036866">
    <property type="entry name" value="RibonucZ/Hydroxyglut_hydro"/>
</dbReference>
<dbReference type="RefSeq" id="WP_048111823.1">
    <property type="nucleotide sequence ID" value="NZ_CP010070.1"/>
</dbReference>
<dbReference type="GO" id="GO:0003723">
    <property type="term" value="F:RNA binding"/>
    <property type="evidence" value="ECO:0007669"/>
    <property type="project" value="UniProtKB-UniRule"/>
</dbReference>
<feature type="binding site" evidence="12">
    <location>
        <position position="350"/>
    </location>
    <ligand>
        <name>Zn(2+)</name>
        <dbReference type="ChEBI" id="CHEBI:29105"/>
        <label>2</label>
    </ligand>
</feature>
<dbReference type="SMART" id="SM00849">
    <property type="entry name" value="Lactamase_B"/>
    <property type="match status" value="1"/>
</dbReference>
<dbReference type="Pfam" id="PF12706">
    <property type="entry name" value="Lactamase_B_2"/>
    <property type="match status" value="1"/>
</dbReference>
<feature type="region of interest" description="KHb" evidence="12">
    <location>
        <begin position="72"/>
        <end position="139"/>
    </location>
</feature>
<dbReference type="PANTHER" id="PTHR11203:SF51">
    <property type="entry name" value="CLEAVAGE AND POLYADENYLATION SPECIFICITY FACTOR"/>
    <property type="match status" value="1"/>
</dbReference>
<feature type="binding site" evidence="12">
    <location>
        <position position="327"/>
    </location>
    <ligand>
        <name>Zn(2+)</name>
        <dbReference type="ChEBI" id="CHEBI:29105"/>
        <label>1</label>
    </ligand>
</feature>
<dbReference type="STRING" id="1577791.Mpt1_c05300"/>
<dbReference type="SUPFAM" id="SSF56281">
    <property type="entry name" value="Metallo-hydrolase/oxidoreductase"/>
    <property type="match status" value="1"/>
</dbReference>
<evidence type="ECO:0000256" key="1">
    <source>
        <dbReference type="ARBA" id="ARBA00022472"/>
    </source>
</evidence>
<dbReference type="InterPro" id="IPR022712">
    <property type="entry name" value="Beta_Casp"/>
</dbReference>
<evidence type="ECO:0000256" key="3">
    <source>
        <dbReference type="ARBA" id="ARBA00022723"/>
    </source>
</evidence>
<dbReference type="OrthoDB" id="7155at2157"/>
<dbReference type="Gene3D" id="3.30.300.20">
    <property type="match status" value="1"/>
</dbReference>
<dbReference type="Proteomes" id="UP000030787">
    <property type="component" value="Chromosome"/>
</dbReference>
<evidence type="ECO:0000256" key="10">
    <source>
        <dbReference type="ARBA" id="ARBA00023125"/>
    </source>
</evidence>
<dbReference type="CDD" id="cd22532">
    <property type="entry name" value="KH-II_CPSF_arch_rpt1"/>
    <property type="match status" value="1"/>
</dbReference>
<dbReference type="KEGG" id="mear:Mpt1_c05300"/>
<evidence type="ECO:0000256" key="6">
    <source>
        <dbReference type="ARBA" id="ARBA00022833"/>
    </source>
</evidence>
<dbReference type="CDD" id="cd16295">
    <property type="entry name" value="TTHA0252-CPSF-like_MBL-fold"/>
    <property type="match status" value="1"/>
</dbReference>
<dbReference type="InterPro" id="IPR011108">
    <property type="entry name" value="RMMBL"/>
</dbReference>
<keyword evidence="9 12" id="KW-0805">Transcription regulation</keyword>
<dbReference type="InterPro" id="IPR015946">
    <property type="entry name" value="KH_dom-like_a/b"/>
</dbReference>
<comment type="function">
    <text evidence="12">Terminates transcription on the whole genome. Termination is linked to FttA-mediated RNA cleavage and does not require NTP hydrolysis. Cleaves endonucleolytically at the RNA exit channel of RNA polymerase (RNAP); the 5'-3' exonuclease activity of this protein degrades the nascent RNA released from RNAP.</text>
</comment>
<dbReference type="SMART" id="SM01027">
    <property type="entry name" value="Beta-Casp"/>
    <property type="match status" value="1"/>
</dbReference>
<evidence type="ECO:0000256" key="7">
    <source>
        <dbReference type="ARBA" id="ARBA00022839"/>
    </source>
</evidence>
<feature type="binding site" evidence="12">
    <location>
        <position position="601"/>
    </location>
    <ligand>
        <name>Zn(2+)</name>
        <dbReference type="ChEBI" id="CHEBI:29105"/>
        <label>2</label>
    </ligand>
</feature>
<dbReference type="GO" id="GO:0006353">
    <property type="term" value="P:DNA-templated transcription termination"/>
    <property type="evidence" value="ECO:0007669"/>
    <property type="project" value="UniProtKB-UniRule"/>
</dbReference>
<comment type="subunit">
    <text evidence="12">Homodimer. Interacts with RNA polymerase (RNAP), interacts with the Spt4-Spt5 complex.</text>
</comment>
<keyword evidence="11" id="KW-0804">Transcription</keyword>
<dbReference type="HOGENOM" id="CLU_009673_5_1_2"/>
<evidence type="ECO:0000256" key="5">
    <source>
        <dbReference type="ARBA" id="ARBA00022801"/>
    </source>
</evidence>
<keyword evidence="3 12" id="KW-0479">Metal-binding</keyword>
<accession>A0A0A7LB84</accession>
<dbReference type="Pfam" id="PF10996">
    <property type="entry name" value="Beta-Casp"/>
    <property type="match status" value="1"/>
</dbReference>
<keyword evidence="1 12" id="KW-0806">Transcription termination</keyword>
<dbReference type="InterPro" id="IPR019975">
    <property type="entry name" value="aCPSF1"/>
</dbReference>
<gene>
    <name evidence="12" type="primary">fttA</name>
    <name evidence="15" type="ORF">Mpt1_c05300</name>
</gene>
<keyword evidence="10 12" id="KW-0238">DNA-binding</keyword>
<keyword evidence="16" id="KW-1185">Reference proteome</keyword>
<feature type="binding site" evidence="12">
    <location>
        <position position="350"/>
    </location>
    <ligand>
        <name>Zn(2+)</name>
        <dbReference type="ChEBI" id="CHEBI:29105"/>
        <label>1</label>
    </ligand>
</feature>
<evidence type="ECO:0000256" key="4">
    <source>
        <dbReference type="ARBA" id="ARBA00022759"/>
    </source>
</evidence>
<dbReference type="EMBL" id="CP010070">
    <property type="protein sequence ID" value="AIZ56420.1"/>
    <property type="molecule type" value="Genomic_DNA"/>
</dbReference>
<dbReference type="GO" id="GO:0008270">
    <property type="term" value="F:zinc ion binding"/>
    <property type="evidence" value="ECO:0007669"/>
    <property type="project" value="UniProtKB-UniRule"/>
</dbReference>
<feature type="domain" description="Beta-Casp" evidence="14">
    <location>
        <begin position="419"/>
        <end position="544"/>
    </location>
</feature>
<dbReference type="EC" id="3.1.-.-" evidence="12"/>
<dbReference type="Gene3D" id="3.60.15.10">
    <property type="entry name" value="Ribonuclease Z/Hydroxyacylglutathione hydrolase-like"/>
    <property type="match status" value="1"/>
</dbReference>
<dbReference type="Gene3D" id="3.40.50.10890">
    <property type="match status" value="1"/>
</dbReference>
<dbReference type="Gene3D" id="3.30.300.230">
    <property type="match status" value="1"/>
</dbReference>
<dbReference type="NCBIfam" id="TIGR03675">
    <property type="entry name" value="arCOG00543"/>
    <property type="match status" value="1"/>
</dbReference>
<organism evidence="15 16">
    <name type="scientific">Candidatus Methanoplasma termitum</name>
    <dbReference type="NCBI Taxonomy" id="1577791"/>
    <lineage>
        <taxon>Archaea</taxon>
        <taxon>Methanobacteriati</taxon>
        <taxon>Thermoplasmatota</taxon>
        <taxon>Thermoplasmata</taxon>
        <taxon>Methanomassiliicoccales</taxon>
        <taxon>Methanomassiliicoccaceae</taxon>
        <taxon>Candidatus Methanoplasma</taxon>
    </lineage>
</organism>
<dbReference type="InterPro" id="IPR050698">
    <property type="entry name" value="MBL"/>
</dbReference>
<dbReference type="HAMAP" id="MF_00870">
    <property type="entry name" value="FttA"/>
    <property type="match status" value="1"/>
</dbReference>
<evidence type="ECO:0000259" key="13">
    <source>
        <dbReference type="SMART" id="SM00849"/>
    </source>
</evidence>
<keyword evidence="8 12" id="KW-0694">RNA-binding</keyword>
<feature type="region of interest" description="Metallo-beta-lactamase C-terminus" evidence="12">
    <location>
        <begin position="576"/>
        <end position="634"/>
    </location>
</feature>
<feature type="binding site" evidence="12">
    <location>
        <position position="242"/>
    </location>
    <ligand>
        <name>Zn(2+)</name>
        <dbReference type="ChEBI" id="CHEBI:29105"/>
        <label>1</label>
    </ligand>
</feature>
<feature type="binding site" evidence="12">
    <location>
        <position position="244"/>
    </location>
    <ligand>
        <name>Zn(2+)</name>
        <dbReference type="ChEBI" id="CHEBI:29105"/>
        <label>2</label>
    </ligand>
</feature>
<keyword evidence="7 12" id="KW-0269">Exonuclease</keyword>
<feature type="region of interest" description="Beta-Casp" evidence="12">
    <location>
        <begin position="382"/>
        <end position="575"/>
    </location>
</feature>
<evidence type="ECO:0000256" key="8">
    <source>
        <dbReference type="ARBA" id="ARBA00022884"/>
    </source>
</evidence>
<dbReference type="AlphaFoldDB" id="A0A0A7LB84"/>
<reference evidence="15 16" key="1">
    <citation type="journal article" date="2014" name="Appl. Environ. Microbiol.">
        <title>Comparative Genome Analysis of 'Candidatus Methanoplasma termitum' Indicates a New Mode of Energy Metabolism in the Seventh Order of Methanogens.</title>
        <authorList>
            <person name="Lang K."/>
            <person name="Schuldes J."/>
            <person name="Klingl A."/>
            <person name="Poehlein A."/>
            <person name="Daniel R."/>
            <person name="Brune A."/>
        </authorList>
    </citation>
    <scope>NUCLEOTIDE SEQUENCE [LARGE SCALE GENOMIC DNA]</scope>
    <source>
        <strain evidence="16">Mpt1</strain>
    </source>
</reference>
<dbReference type="Pfam" id="PF17214">
    <property type="entry name" value="KH_TffA"/>
    <property type="match status" value="1"/>
</dbReference>
<comment type="cofactor">
    <cofactor evidence="12">
        <name>Zn(2+)</name>
        <dbReference type="ChEBI" id="CHEBI:29105"/>
    </cofactor>
    <text evidence="12">Binds 2 Zn(2+) ions, which are required for nuclease activity.</text>
</comment>
<evidence type="ECO:0000256" key="9">
    <source>
        <dbReference type="ARBA" id="ARBA00023015"/>
    </source>
</evidence>
<dbReference type="InterPro" id="IPR001279">
    <property type="entry name" value="Metallo-B-lactamas"/>
</dbReference>
<dbReference type="Pfam" id="PF07521">
    <property type="entry name" value="RMMBL"/>
    <property type="match status" value="1"/>
</dbReference>
<keyword evidence="4 12" id="KW-0255">Endonuclease</keyword>
<evidence type="ECO:0000313" key="16">
    <source>
        <dbReference type="Proteomes" id="UP000030787"/>
    </source>
</evidence>
<evidence type="ECO:0000256" key="12">
    <source>
        <dbReference type="HAMAP-Rule" id="MF_00870"/>
    </source>
</evidence>
<sequence>MNPDRIFENLREEVEKLIPKEMNVSAIAFEGSVVVIYTTEYDKFSGNDELPRTLAQNLRRRVDIRPDPTTLEDTETVREKILSMIPGSAEVFDVNFIEETGEAIIEAINPNEVLGKEGQLLSDIKKESGWNVKVIRAPPIPSKTVSDVRGYIRTYQDDRHKMLKSVARNLVRPAMLGDQWVRITTMGGFRQVGRSASLLTTRDSKILIDCGLDPSSDATPYFGIPEVQPLEKIDAVVVTHAHMDHCGTLPALYKYGYEGPVYCTPPTRDLMALLQLDNIKLGFGEAKKQQYEAQHVRKEIMHTITLKYNETTDIAPDVRLTFHNAGHILGSAIAHFHIGDGLHNVAFSGDTKYEKTWLFNPANNRFPRLETLVIESTYGGHNDVQPSRVDASEEMKEILKQAAELGGKVLIPVFAVGRSQEVMLVIEELMRTGKIPQMNVYLDGMIWEATAIHTAYPEYLNSQLRTQIFQQNENPFLSPIFKRVETSIMREEICHSPDSCIVLATSGMMAGGPVMEYFKEWADDAKNTLIFVGYQSEGSLGRTIQRGRQDITLNSKGKQIDLDIKMNRVTVDGFSGHSDRKQLMKYIQSLEPKPSKIIIGHGEDRKCTDLASSIYKKFNIETKAPLNLETIRLR</sequence>
<dbReference type="GeneID" id="24818198"/>
<keyword evidence="2 12" id="KW-0540">Nuclease</keyword>
<name>A0A0A7LB84_9ARCH</name>
<feature type="region of interest" description="KHa" evidence="12">
    <location>
        <begin position="4"/>
        <end position="71"/>
    </location>
</feature>
<evidence type="ECO:0000259" key="14">
    <source>
        <dbReference type="SMART" id="SM01027"/>
    </source>
</evidence>
<comment type="similarity">
    <text evidence="12">Belongs to the metallo-beta-lactamase superfamily. RNA-metabolizing metallo-beta-lactamase-like family. FttA subfamily.</text>
</comment>
<protein>
    <recommendedName>
        <fullName evidence="12">Transcription termination factor FttA</fullName>
        <ecNumber evidence="12">3.1.-.-</ecNumber>
    </recommendedName>
</protein>
<dbReference type="GO" id="GO:0004532">
    <property type="term" value="F:RNA exonuclease activity"/>
    <property type="evidence" value="ECO:0007669"/>
    <property type="project" value="UniProtKB-UniRule"/>
</dbReference>
<evidence type="ECO:0000256" key="11">
    <source>
        <dbReference type="ARBA" id="ARBA00023163"/>
    </source>
</evidence>
<evidence type="ECO:0000256" key="2">
    <source>
        <dbReference type="ARBA" id="ARBA00022722"/>
    </source>
</evidence>
<dbReference type="GO" id="GO:0004521">
    <property type="term" value="F:RNA endonuclease activity"/>
    <property type="evidence" value="ECO:0007669"/>
    <property type="project" value="UniProtKB-UniRule"/>
</dbReference>
<dbReference type="GO" id="GO:0003677">
    <property type="term" value="F:DNA binding"/>
    <property type="evidence" value="ECO:0007669"/>
    <property type="project" value="UniProtKB-KW"/>
</dbReference>
<evidence type="ECO:0000313" key="15">
    <source>
        <dbReference type="EMBL" id="AIZ56420.1"/>
    </source>
</evidence>
<comment type="caution">
    <text evidence="12">Lacks conserved residue(s) required for the propagation of feature annotation.</text>
</comment>
<keyword evidence="6 12" id="KW-0862">Zinc</keyword>